<dbReference type="EMBL" id="JABACI010000004">
    <property type="protein sequence ID" value="NLP84679.1"/>
    <property type="molecule type" value="Genomic_DNA"/>
</dbReference>
<accession>A0ABX1KCK5</accession>
<sequence length="534" mass="58514">MHDDLSFDPRDPYIPLEDGDGIRWAVQVFTTSNGYGLDGADRATDPESSRFGFARLGQQRRVDAGEASIRVERDGDAWTFRIEVAHVEPVKSVKLILRGLPAAELAKGWWSPTTPRGTTAQPPLQWNYPGPTWATRWAAAGAVSVSIRSAVVSGTVLHVAAPPYGEGTEVEIVHAVPASEWSTHVTVPPIRLAIAADAADAAERDLGAHVRAMRAAFGVHGWDERPDVPAWARDLDLVVTLHGQHWTGYVFHTFDDMGRLLAELAADVDPTRTLVYLPGWEGRYYFDYPHYAPSPELGGDAGFRRLVDGARSLGYRVMPMFGANGANAARYPEWQDAAIRNPSDRYPVMLNAPDWDGDRYPEGDQVFLNPGEPRFRAHLVDAVSRTVERYDVDAAFFDTASFWFDDPRYPLYEGYRALTTELRARHPGLLLVSEGWWDAMTALFPMSQQWLGIERDICAPGLVTDVARTTAHLADGTPVSGSTGVHEQGFRSPAPPRRLAGHLPVIAYAGGDGAAQRAAARELRLTASPAGSDG</sequence>
<protein>
    <submittedName>
        <fullName evidence="1">Uncharacterized protein</fullName>
    </submittedName>
</protein>
<gene>
    <name evidence="1" type="ORF">HF576_12535</name>
</gene>
<comment type="caution">
    <text evidence="1">The sequence shown here is derived from an EMBL/GenBank/DDBJ whole genome shotgun (WGS) entry which is preliminary data.</text>
</comment>
<keyword evidence="2" id="KW-1185">Reference proteome</keyword>
<dbReference type="RefSeq" id="WP_168913170.1">
    <property type="nucleotide sequence ID" value="NZ_JABACI010000004.1"/>
</dbReference>
<dbReference type="InterPro" id="IPR017853">
    <property type="entry name" value="GH"/>
</dbReference>
<evidence type="ECO:0000313" key="2">
    <source>
        <dbReference type="Proteomes" id="UP001429745"/>
    </source>
</evidence>
<organism evidence="1 2">
    <name type="scientific">Microbacterium salsuginis</name>
    <dbReference type="NCBI Taxonomy" id="2722803"/>
    <lineage>
        <taxon>Bacteria</taxon>
        <taxon>Bacillati</taxon>
        <taxon>Actinomycetota</taxon>
        <taxon>Actinomycetes</taxon>
        <taxon>Micrococcales</taxon>
        <taxon>Microbacteriaceae</taxon>
        <taxon>Microbacterium</taxon>
    </lineage>
</organism>
<evidence type="ECO:0000313" key="1">
    <source>
        <dbReference type="EMBL" id="NLP84679.1"/>
    </source>
</evidence>
<proteinExistence type="predicted"/>
<dbReference type="Gene3D" id="3.20.20.80">
    <property type="entry name" value="Glycosidases"/>
    <property type="match status" value="1"/>
</dbReference>
<name>A0ABX1KCK5_9MICO</name>
<dbReference type="Proteomes" id="UP001429745">
    <property type="component" value="Unassembled WGS sequence"/>
</dbReference>
<reference evidence="1 2" key="1">
    <citation type="submission" date="2020-04" db="EMBL/GenBank/DDBJ databases">
        <title>CFH 90308 Microbacterium sp.</title>
        <authorList>
            <person name="Nie G."/>
            <person name="Ming H."/>
            <person name="Xia T."/>
        </authorList>
    </citation>
    <scope>NUCLEOTIDE SEQUENCE [LARGE SCALE GENOMIC DNA]</scope>
    <source>
        <strain evidence="1 2">CFH 90308</strain>
    </source>
</reference>
<dbReference type="SUPFAM" id="SSF51445">
    <property type="entry name" value="(Trans)glycosidases"/>
    <property type="match status" value="1"/>
</dbReference>